<dbReference type="SUPFAM" id="SSF63737">
    <property type="entry name" value="Leukotriene A4 hydrolase N-terminal domain"/>
    <property type="match status" value="1"/>
</dbReference>
<comment type="similarity">
    <text evidence="1">Belongs to the peptidase M1 family.</text>
</comment>
<keyword evidence="2" id="KW-0732">Signal</keyword>
<dbReference type="InterPro" id="IPR027268">
    <property type="entry name" value="Peptidase_M4/M1_CTD_sf"/>
</dbReference>
<name>A0ABN7AVQ5_9HEMI</name>
<feature type="domain" description="ERAP1-like C-terminal" evidence="3">
    <location>
        <begin position="561"/>
        <end position="875"/>
    </location>
</feature>
<dbReference type="SUPFAM" id="SSF55486">
    <property type="entry name" value="Metalloproteases ('zincins'), catalytic domain"/>
    <property type="match status" value="1"/>
</dbReference>
<dbReference type="InterPro" id="IPR042097">
    <property type="entry name" value="Aminopeptidase_N-like_N_sf"/>
</dbReference>
<keyword evidence="6" id="KW-1185">Reference proteome</keyword>
<dbReference type="Gene3D" id="2.60.40.1910">
    <property type="match status" value="1"/>
</dbReference>
<dbReference type="InterPro" id="IPR045357">
    <property type="entry name" value="Aminopeptidase_N-like_N"/>
</dbReference>
<dbReference type="Pfam" id="PF11838">
    <property type="entry name" value="ERAP1_C"/>
    <property type="match status" value="1"/>
</dbReference>
<evidence type="ECO:0000259" key="3">
    <source>
        <dbReference type="Pfam" id="PF11838"/>
    </source>
</evidence>
<feature type="signal peptide" evidence="2">
    <location>
        <begin position="1"/>
        <end position="21"/>
    </location>
</feature>
<dbReference type="Proteomes" id="UP001307889">
    <property type="component" value="Chromosome 6"/>
</dbReference>
<dbReference type="PANTHER" id="PTHR11533">
    <property type="entry name" value="PROTEASE M1 ZINC METALLOPROTEASE"/>
    <property type="match status" value="1"/>
</dbReference>
<evidence type="ECO:0000256" key="2">
    <source>
        <dbReference type="SAM" id="SignalP"/>
    </source>
</evidence>
<sequence>MAWLPGIACVAILLLASAVSAFYELPKVPVEPKGYRLDIVPNPEEGTYKGRVRIDIVNRGAEAVTELKLDASSNLTINDKEIKLIRLANADLSEEESDEDTPISVNGVEVKDEEIVLQCSQKLQRDATYQLDIQFEGKFGDDPTYPFFKSTYTDAESTETRWFLVLSPKIDEARRIFPCFDKPYLKSWFELSVSHKRSHVALSNMPILDQANVSRDGEMVRDQFSRTPLMTVNSLGLFISDFKMPEVEYLQTDGIKIGLWGRSDFVSTLSKAQQLLPSVLVSLELYLSRPYPLPHLNLIALPSYTEERPRNAWGLQWFKESDLMNSNSYWLTHRVAKAAAMQWLSHLASPVNDSVVTSGLANFLATNVAQQLEPTMYHWNQGSFHTLVLELGKPRNYGLDSEQMRTLLESRVQLVVQMMEQVFGPNTFKQAIQNFLAKKEFKAYADDDLWQVITEQAWVDNKLPSSISLSDVIPPWLSNRIPLVTVNVYPENKTVTFTQDKFVDNLESIWNKVVKKESPEKTMGWWLPLVVAEEQQEPKNVGWMTPKDHTVSFNNISTSKYIIVNPGSTGPYLVNYDTESWKRLAAEMKNLPVTQRAQLIHDSLTLALSGHLNSVTALEITASLKSEQAPEVWRTFYPLAERIRDRFQGTAASKNLDAYLKGLLIPVLDALGEEDKSSWKTELRVRTRHLLCQTGFSPCIDNARLSYALWQNASHPDDGMPIASSHLCPVMAWGNYDEWQFALERLKNFPTNRSKAERTFLMKTVAGCPHDPKKYETLLNLTFMNRKNNKFSDEDRFIILSAISGESIGYTTLFNFLKFNWNDLKKRIQGPLWDYFVQTALGNFRTEEGLKEVTELFNERKSEFGTAIKTAEDSIGRVENRVKWAKESTPNVEIWLNKTMEASWTPQRFKFQDVVVVSHTRKMA</sequence>
<proteinExistence type="inferred from homology"/>
<evidence type="ECO:0000259" key="4">
    <source>
        <dbReference type="Pfam" id="PF17900"/>
    </source>
</evidence>
<dbReference type="InterPro" id="IPR024571">
    <property type="entry name" value="ERAP1-like_C_dom"/>
</dbReference>
<evidence type="ECO:0000313" key="6">
    <source>
        <dbReference type="Proteomes" id="UP001307889"/>
    </source>
</evidence>
<organism evidence="5 6">
    <name type="scientific">Nesidiocoris tenuis</name>
    <dbReference type="NCBI Taxonomy" id="355587"/>
    <lineage>
        <taxon>Eukaryota</taxon>
        <taxon>Metazoa</taxon>
        <taxon>Ecdysozoa</taxon>
        <taxon>Arthropoda</taxon>
        <taxon>Hexapoda</taxon>
        <taxon>Insecta</taxon>
        <taxon>Pterygota</taxon>
        <taxon>Neoptera</taxon>
        <taxon>Paraneoptera</taxon>
        <taxon>Hemiptera</taxon>
        <taxon>Heteroptera</taxon>
        <taxon>Panheteroptera</taxon>
        <taxon>Cimicomorpha</taxon>
        <taxon>Miridae</taxon>
        <taxon>Dicyphina</taxon>
        <taxon>Nesidiocoris</taxon>
    </lineage>
</organism>
<feature type="domain" description="Aminopeptidase N-like N-terminal" evidence="4">
    <location>
        <begin position="32"/>
        <end position="231"/>
    </location>
</feature>
<feature type="chain" id="PRO_5045078453" evidence="2">
    <location>
        <begin position="22"/>
        <end position="924"/>
    </location>
</feature>
<dbReference type="EMBL" id="AP028914">
    <property type="protein sequence ID" value="BES95462.1"/>
    <property type="molecule type" value="Genomic_DNA"/>
</dbReference>
<reference evidence="5 6" key="1">
    <citation type="submission" date="2023-09" db="EMBL/GenBank/DDBJ databases">
        <title>Nesidiocoris tenuis whole genome shotgun sequence.</title>
        <authorList>
            <person name="Shibata T."/>
            <person name="Shimoda M."/>
            <person name="Kobayashi T."/>
            <person name="Uehara T."/>
        </authorList>
    </citation>
    <scope>NUCLEOTIDE SEQUENCE [LARGE SCALE GENOMIC DNA]</scope>
    <source>
        <strain evidence="5 6">Japan</strain>
    </source>
</reference>
<dbReference type="Gene3D" id="1.25.50.20">
    <property type="match status" value="1"/>
</dbReference>
<protein>
    <submittedName>
        <fullName evidence="5">Peptidase family M1</fullName>
    </submittedName>
</protein>
<dbReference type="InterPro" id="IPR050344">
    <property type="entry name" value="Peptidase_M1_aminopeptidases"/>
</dbReference>
<dbReference type="Gene3D" id="1.10.390.10">
    <property type="entry name" value="Neutral Protease Domain 2"/>
    <property type="match status" value="1"/>
</dbReference>
<dbReference type="Pfam" id="PF17900">
    <property type="entry name" value="Peptidase_M1_N"/>
    <property type="match status" value="1"/>
</dbReference>
<gene>
    <name evidence="5" type="ORF">NTJ_08271</name>
</gene>
<accession>A0ABN7AVQ5</accession>
<dbReference type="PANTHER" id="PTHR11533:SF18">
    <property type="entry name" value="FI02158P"/>
    <property type="match status" value="1"/>
</dbReference>
<evidence type="ECO:0000313" key="5">
    <source>
        <dbReference type="EMBL" id="BES95462.1"/>
    </source>
</evidence>
<evidence type="ECO:0000256" key="1">
    <source>
        <dbReference type="ARBA" id="ARBA00010136"/>
    </source>
</evidence>
<dbReference type="Gene3D" id="2.60.40.1730">
    <property type="entry name" value="tricorn interacting facor f3 domain"/>
    <property type="match status" value="1"/>
</dbReference>